<dbReference type="SUPFAM" id="SSF56219">
    <property type="entry name" value="DNase I-like"/>
    <property type="match status" value="1"/>
</dbReference>
<dbReference type="Gene3D" id="2.30.30.380">
    <property type="entry name" value="Zn-finger domain of Sec23/24"/>
    <property type="match status" value="1"/>
</dbReference>
<evidence type="ECO:0000256" key="6">
    <source>
        <dbReference type="ARBA" id="ARBA00022763"/>
    </source>
</evidence>
<keyword evidence="5" id="KW-0479">Metal-binding</keyword>
<protein>
    <recommendedName>
        <fullName evidence="14">RanBP2-type domain-containing protein</fullName>
    </recommendedName>
</protein>
<dbReference type="FunFam" id="3.60.10.10:FF:000058">
    <property type="entry name" value="Tyrosyl-DNA phosphodiesterase 2"/>
    <property type="match status" value="1"/>
</dbReference>
<dbReference type="SMART" id="SM00547">
    <property type="entry name" value="ZnF_RBZ"/>
    <property type="match status" value="2"/>
</dbReference>
<gene>
    <name evidence="15" type="ORF">LUZ63_011418</name>
</gene>
<keyword evidence="8" id="KW-0378">Hydrolase</keyword>
<reference evidence="15" key="1">
    <citation type="journal article" date="2022" name="Cell">
        <title>Repeat-based holocentromeres influence genome architecture and karyotype evolution.</title>
        <authorList>
            <person name="Hofstatter P.G."/>
            <person name="Thangavel G."/>
            <person name="Lux T."/>
            <person name="Neumann P."/>
            <person name="Vondrak T."/>
            <person name="Novak P."/>
            <person name="Zhang M."/>
            <person name="Costa L."/>
            <person name="Castellani M."/>
            <person name="Scott A."/>
            <person name="Toegelov H."/>
            <person name="Fuchs J."/>
            <person name="Mata-Sucre Y."/>
            <person name="Dias Y."/>
            <person name="Vanzela A.L.L."/>
            <person name="Huettel B."/>
            <person name="Almeida C.C.S."/>
            <person name="Simkova H."/>
            <person name="Souza G."/>
            <person name="Pedrosa-Harand A."/>
            <person name="Macas J."/>
            <person name="Mayer K.F.X."/>
            <person name="Houben A."/>
            <person name="Marques A."/>
        </authorList>
    </citation>
    <scope>NUCLEOTIDE SEQUENCE</scope>
    <source>
        <strain evidence="15">RhyBre1mFocal</strain>
    </source>
</reference>
<evidence type="ECO:0000256" key="4">
    <source>
        <dbReference type="ARBA" id="ARBA00022722"/>
    </source>
</evidence>
<evidence type="ECO:0000256" key="12">
    <source>
        <dbReference type="ARBA" id="ARBA00023242"/>
    </source>
</evidence>
<dbReference type="InterPro" id="IPR036691">
    <property type="entry name" value="Endo/exonu/phosph_ase_sf"/>
</dbReference>
<dbReference type="PROSITE" id="PS01358">
    <property type="entry name" value="ZF_RANBP2_1"/>
    <property type="match status" value="1"/>
</dbReference>
<dbReference type="PROSITE" id="PS50199">
    <property type="entry name" value="ZF_RANBP2_2"/>
    <property type="match status" value="1"/>
</dbReference>
<dbReference type="InterPro" id="IPR005135">
    <property type="entry name" value="Endo/exonuclease/phosphatase"/>
</dbReference>
<organism evidence="15 16">
    <name type="scientific">Rhynchospora breviuscula</name>
    <dbReference type="NCBI Taxonomy" id="2022672"/>
    <lineage>
        <taxon>Eukaryota</taxon>
        <taxon>Viridiplantae</taxon>
        <taxon>Streptophyta</taxon>
        <taxon>Embryophyta</taxon>
        <taxon>Tracheophyta</taxon>
        <taxon>Spermatophyta</taxon>
        <taxon>Magnoliopsida</taxon>
        <taxon>Liliopsida</taxon>
        <taxon>Poales</taxon>
        <taxon>Cyperaceae</taxon>
        <taxon>Cyperoideae</taxon>
        <taxon>Rhynchosporeae</taxon>
        <taxon>Rhynchospora</taxon>
    </lineage>
</organism>
<evidence type="ECO:0000256" key="11">
    <source>
        <dbReference type="ARBA" id="ARBA00023204"/>
    </source>
</evidence>
<dbReference type="GO" id="GO:0008270">
    <property type="term" value="F:zinc ion binding"/>
    <property type="evidence" value="ECO:0007669"/>
    <property type="project" value="UniProtKB-KW"/>
</dbReference>
<keyword evidence="9" id="KW-0862">Zinc</keyword>
<dbReference type="GO" id="GO:0006302">
    <property type="term" value="P:double-strand break repair"/>
    <property type="evidence" value="ECO:0007669"/>
    <property type="project" value="TreeGrafter"/>
</dbReference>
<dbReference type="OrthoDB" id="9975959at2759"/>
<name>A0A9Q0CIY9_9POAL</name>
<evidence type="ECO:0000256" key="13">
    <source>
        <dbReference type="PROSITE-ProRule" id="PRU00322"/>
    </source>
</evidence>
<dbReference type="GO" id="GO:0004518">
    <property type="term" value="F:nuclease activity"/>
    <property type="evidence" value="ECO:0007669"/>
    <property type="project" value="UniProtKB-KW"/>
</dbReference>
<evidence type="ECO:0000256" key="8">
    <source>
        <dbReference type="ARBA" id="ARBA00022801"/>
    </source>
</evidence>
<evidence type="ECO:0000313" key="16">
    <source>
        <dbReference type="Proteomes" id="UP001151287"/>
    </source>
</evidence>
<dbReference type="GO" id="GO:0070260">
    <property type="term" value="F:5'-tyrosyl-DNA phosphodiesterase activity"/>
    <property type="evidence" value="ECO:0007669"/>
    <property type="project" value="TreeGrafter"/>
</dbReference>
<comment type="caution">
    <text evidence="15">The sequence shown here is derived from an EMBL/GenBank/DDBJ whole genome shotgun (WGS) entry which is preliminary data.</text>
</comment>
<evidence type="ECO:0000256" key="1">
    <source>
        <dbReference type="ARBA" id="ARBA00001936"/>
    </source>
</evidence>
<dbReference type="PANTHER" id="PTHR15822:SF4">
    <property type="entry name" value="TYROSYL-DNA PHOSPHODIESTERASE 2"/>
    <property type="match status" value="1"/>
</dbReference>
<evidence type="ECO:0000256" key="5">
    <source>
        <dbReference type="ARBA" id="ARBA00022723"/>
    </source>
</evidence>
<dbReference type="GO" id="GO:0003697">
    <property type="term" value="F:single-stranded DNA binding"/>
    <property type="evidence" value="ECO:0007669"/>
    <property type="project" value="TreeGrafter"/>
</dbReference>
<comment type="subcellular location">
    <subcellularLocation>
        <location evidence="3">Nucleus</location>
        <location evidence="3">PML body</location>
    </subcellularLocation>
</comment>
<evidence type="ECO:0000256" key="9">
    <source>
        <dbReference type="ARBA" id="ARBA00022833"/>
    </source>
</evidence>
<dbReference type="CDD" id="cd09080">
    <property type="entry name" value="TDP2"/>
    <property type="match status" value="1"/>
</dbReference>
<dbReference type="SUPFAM" id="SSF90209">
    <property type="entry name" value="Ran binding protein zinc finger-like"/>
    <property type="match status" value="1"/>
</dbReference>
<keyword evidence="4" id="KW-0540">Nuclease</keyword>
<feature type="domain" description="RanBP2-type" evidence="14">
    <location>
        <begin position="69"/>
        <end position="98"/>
    </location>
</feature>
<dbReference type="AlphaFoldDB" id="A0A9Q0CIY9"/>
<dbReference type="InterPro" id="IPR001876">
    <property type="entry name" value="Znf_RanBP2"/>
</dbReference>
<keyword evidence="12" id="KW-0539">Nucleus</keyword>
<evidence type="ECO:0000256" key="3">
    <source>
        <dbReference type="ARBA" id="ARBA00004322"/>
    </source>
</evidence>
<keyword evidence="10" id="KW-0460">Magnesium</keyword>
<evidence type="ECO:0000256" key="2">
    <source>
        <dbReference type="ARBA" id="ARBA00001946"/>
    </source>
</evidence>
<keyword evidence="7 13" id="KW-0863">Zinc-finger</keyword>
<dbReference type="Proteomes" id="UP001151287">
    <property type="component" value="Unassembled WGS sequence"/>
</dbReference>
<dbReference type="Pfam" id="PF00641">
    <property type="entry name" value="Zn_ribbon_RanBP"/>
    <property type="match status" value="1"/>
</dbReference>
<dbReference type="PANTHER" id="PTHR15822">
    <property type="entry name" value="TRAF AND TNF RECEPTOR-ASSOCIATED PROTEIN"/>
    <property type="match status" value="1"/>
</dbReference>
<dbReference type="GO" id="GO:0005737">
    <property type="term" value="C:cytoplasm"/>
    <property type="evidence" value="ECO:0007669"/>
    <property type="project" value="TreeGrafter"/>
</dbReference>
<comment type="cofactor">
    <cofactor evidence="2">
        <name>Mg(2+)</name>
        <dbReference type="ChEBI" id="CHEBI:18420"/>
    </cofactor>
</comment>
<evidence type="ECO:0000256" key="7">
    <source>
        <dbReference type="ARBA" id="ARBA00022771"/>
    </source>
</evidence>
<keyword evidence="11" id="KW-0234">DNA repair</keyword>
<dbReference type="Gene3D" id="3.60.10.10">
    <property type="entry name" value="Endonuclease/exonuclease/phosphatase"/>
    <property type="match status" value="1"/>
</dbReference>
<dbReference type="Pfam" id="PF03372">
    <property type="entry name" value="Exo_endo_phos"/>
    <property type="match status" value="1"/>
</dbReference>
<evidence type="ECO:0000259" key="14">
    <source>
        <dbReference type="PROSITE" id="PS50199"/>
    </source>
</evidence>
<dbReference type="EMBL" id="JAMQYH010000003">
    <property type="protein sequence ID" value="KAJ1694720.1"/>
    <property type="molecule type" value="Genomic_DNA"/>
</dbReference>
<sequence>MFAFSISLKFKTLFSRSFSLSRTVMASPWACARCTFVNPPSSNPTSCKICLSPFSTSSSSPSPSSSSMASTDWSCHACTFSNKPSSLSCEICETQKETELKNPISSFSNFGLDQDELSDPSVGKVFLPLQQCTGRKREAPSPSPEKPKDSVSGGILNFLFNLTFWRNYSFSLLINKVLFCFAGEGKDFSLKPCGSRNKRIELGSGENTDGSSNKHKVTVMSYNVWFREDLELEKRMEALGELIQLFKPDLMCFQEVTPNIYGIFESSIWWKEYKCSVPRQLAEERPYFCMLLSKLPVKAFSSTPFSNSVMGRELCKAEITLPDGKTLVIATTHLESPCPAPPTWNQMYSKERLAQARQSVNLLEASPNTIFAGDMNWDDKTDGPFPLTKSWTDAWTQLRPDEEGFTYDTKLNPMLTGNRSLRKRLDRFLVKSTDFEVTAIEMIGKDAIPGVKHFKDKKVKKEVKRLELPVLPSDHFGLLLTLCRK</sequence>
<keyword evidence="16" id="KW-1185">Reference proteome</keyword>
<comment type="cofactor">
    <cofactor evidence="1">
        <name>Mn(2+)</name>
        <dbReference type="ChEBI" id="CHEBI:29035"/>
    </cofactor>
</comment>
<dbReference type="InterPro" id="IPR036443">
    <property type="entry name" value="Znf_RanBP2_sf"/>
</dbReference>
<evidence type="ECO:0000313" key="15">
    <source>
        <dbReference type="EMBL" id="KAJ1694720.1"/>
    </source>
</evidence>
<evidence type="ECO:0000256" key="10">
    <source>
        <dbReference type="ARBA" id="ARBA00022842"/>
    </source>
</evidence>
<dbReference type="InterPro" id="IPR051547">
    <property type="entry name" value="TDP2-like"/>
</dbReference>
<proteinExistence type="predicted"/>
<keyword evidence="6" id="KW-0227">DNA damage</keyword>
<accession>A0A9Q0CIY9</accession>